<sequence length="313" mass="35059">MLRLLLILFSAWFLAGNARAVEPPQAEPGAHDPTLLIRGDRWFVFTTGPGLQRLSSSDQGMTWHRLAPVFTQPPAWWAEAVPEHRGLDVWAPKLFEHRGRVWVLYSISTFGKNRSAIGLASSDRPDGEWRDEGRVVQSVASDRFNAIDPDLFVDRDGRLWLSYGSFWDGLRLTELSADTLRPVGDTRFIAQRKAGLEAPTLVRRGEWVYLFASYDLCCRGADSTYNVHVGRARSVAGPFVDRDGRDLMDGGGTPVLVGGARWKGPGHQDVVLDASGDWLVHHAYDSTHGGKPHLRLKRLRWSDDGWPVPLQEE</sequence>
<feature type="chain" id="PRO_5045577348" description="Extracellular exo-alpha-(1-&gt;5)-L-arabinofuranosidase" evidence="6">
    <location>
        <begin position="21"/>
        <end position="313"/>
    </location>
</feature>
<keyword evidence="3 5" id="KW-0378">Hydrolase</keyword>
<dbReference type="CDD" id="cd08998">
    <property type="entry name" value="GH43_Arb43a-like"/>
    <property type="match status" value="1"/>
</dbReference>
<organism evidence="7 8">
    <name type="scientific">Pelomonas baiyunensis</name>
    <dbReference type="NCBI Taxonomy" id="3299026"/>
    <lineage>
        <taxon>Bacteria</taxon>
        <taxon>Pseudomonadati</taxon>
        <taxon>Pseudomonadota</taxon>
        <taxon>Betaproteobacteria</taxon>
        <taxon>Burkholderiales</taxon>
        <taxon>Sphaerotilaceae</taxon>
        <taxon>Roseateles</taxon>
    </lineage>
</organism>
<evidence type="ECO:0000256" key="4">
    <source>
        <dbReference type="ARBA" id="ARBA00023295"/>
    </source>
</evidence>
<evidence type="ECO:0000256" key="6">
    <source>
        <dbReference type="SAM" id="SignalP"/>
    </source>
</evidence>
<evidence type="ECO:0000313" key="7">
    <source>
        <dbReference type="EMBL" id="MFG6469305.1"/>
    </source>
</evidence>
<gene>
    <name evidence="7" type="ORF">ACG01O_21990</name>
</gene>
<feature type="signal peptide" evidence="6">
    <location>
        <begin position="1"/>
        <end position="20"/>
    </location>
</feature>
<dbReference type="Pfam" id="PF04616">
    <property type="entry name" value="Glyco_hydro_43"/>
    <property type="match status" value="1"/>
</dbReference>
<evidence type="ECO:0000256" key="2">
    <source>
        <dbReference type="ARBA" id="ARBA00009865"/>
    </source>
</evidence>
<dbReference type="InterPro" id="IPR006710">
    <property type="entry name" value="Glyco_hydro_43"/>
</dbReference>
<evidence type="ECO:0000313" key="8">
    <source>
        <dbReference type="Proteomes" id="UP001606303"/>
    </source>
</evidence>
<protein>
    <recommendedName>
        <fullName evidence="5">Extracellular exo-alpha-(1-&gt;5)-L-arabinofuranosidase</fullName>
        <ecNumber evidence="5">3.2.1.55</ecNumber>
    </recommendedName>
</protein>
<evidence type="ECO:0000256" key="5">
    <source>
        <dbReference type="PIRNR" id="PIRNR026534"/>
    </source>
</evidence>
<comment type="similarity">
    <text evidence="2 5">Belongs to the glycosyl hydrolase 43 family.</text>
</comment>
<accession>A0ABW7H5Z3</accession>
<dbReference type="RefSeq" id="WP_394387733.1">
    <property type="nucleotide sequence ID" value="NZ_JBIGIB010000009.1"/>
</dbReference>
<dbReference type="EC" id="3.2.1.55" evidence="5"/>
<reference evidence="7 8" key="1">
    <citation type="submission" date="2024-08" db="EMBL/GenBank/DDBJ databases">
        <authorList>
            <person name="Lu H."/>
        </authorList>
    </citation>
    <scope>NUCLEOTIDE SEQUENCE [LARGE SCALE GENOMIC DNA]</scope>
    <source>
        <strain evidence="7 8">BYS87W</strain>
    </source>
</reference>
<dbReference type="InterPro" id="IPR050727">
    <property type="entry name" value="GH43_arabinanases"/>
</dbReference>
<comment type="catalytic activity">
    <reaction evidence="5">
        <text>Hydrolysis of terminal non-reducing alpha-L-arabinofuranoside residues in alpha-L-arabinosides.</text>
        <dbReference type="EC" id="3.2.1.55"/>
    </reaction>
</comment>
<dbReference type="InterPro" id="IPR023296">
    <property type="entry name" value="Glyco_hydro_beta-prop_sf"/>
</dbReference>
<dbReference type="EMBL" id="JBIGIB010000009">
    <property type="protein sequence ID" value="MFG6469305.1"/>
    <property type="molecule type" value="Genomic_DNA"/>
</dbReference>
<evidence type="ECO:0000256" key="1">
    <source>
        <dbReference type="ARBA" id="ARBA00004834"/>
    </source>
</evidence>
<dbReference type="PANTHER" id="PTHR43301">
    <property type="entry name" value="ARABINAN ENDO-1,5-ALPHA-L-ARABINOSIDASE"/>
    <property type="match status" value="1"/>
</dbReference>
<evidence type="ECO:0000256" key="3">
    <source>
        <dbReference type="ARBA" id="ARBA00022801"/>
    </source>
</evidence>
<dbReference type="SUPFAM" id="SSF75005">
    <property type="entry name" value="Arabinanase/levansucrase/invertase"/>
    <property type="match status" value="1"/>
</dbReference>
<name>A0ABW7H5Z3_9BURK</name>
<dbReference type="PIRSF" id="PIRSF026534">
    <property type="entry name" value="Endo_alpha-L-arabinosidase"/>
    <property type="match status" value="1"/>
</dbReference>
<dbReference type="Proteomes" id="UP001606303">
    <property type="component" value="Unassembled WGS sequence"/>
</dbReference>
<dbReference type="InterPro" id="IPR016840">
    <property type="entry name" value="Glyco_hydro_43_endo_a_Ara-ase"/>
</dbReference>
<keyword evidence="8" id="KW-1185">Reference proteome</keyword>
<dbReference type="PANTHER" id="PTHR43301:SF3">
    <property type="entry name" value="ARABINAN ENDO-1,5-ALPHA-L-ARABINOSIDASE A-RELATED"/>
    <property type="match status" value="1"/>
</dbReference>
<keyword evidence="4 5" id="KW-0326">Glycosidase</keyword>
<dbReference type="Gene3D" id="2.115.10.20">
    <property type="entry name" value="Glycosyl hydrolase domain, family 43"/>
    <property type="match status" value="1"/>
</dbReference>
<proteinExistence type="inferred from homology"/>
<comment type="pathway">
    <text evidence="1 5">Glycan metabolism; L-arabinan degradation.</text>
</comment>
<keyword evidence="6" id="KW-0732">Signal</keyword>
<comment type="caution">
    <text evidence="7">The sequence shown here is derived from an EMBL/GenBank/DDBJ whole genome shotgun (WGS) entry which is preliminary data.</text>
</comment>